<proteinExistence type="predicted"/>
<sequence>MATKEYRATVTFEYNSGIYINSTAASYVPSVTSNRPTITVFSDADSYGITGIFTQDTAVTYADIEGDGYTHYIKVNNCKNIALDRYISGTNSGSNSSISYSDLHPTDIGTIDIGKTLFL</sequence>
<name>A0A8S5RPZ2_9VIRU</name>
<accession>A0A8S5RPZ2</accession>
<dbReference type="EMBL" id="BK059132">
    <property type="protein sequence ID" value="DAE33201.1"/>
    <property type="molecule type" value="Genomic_DNA"/>
</dbReference>
<organism evidence="1">
    <name type="scientific">virus sp. ctrcb4</name>
    <dbReference type="NCBI Taxonomy" id="2825824"/>
    <lineage>
        <taxon>Viruses</taxon>
    </lineage>
</organism>
<reference evidence="1" key="1">
    <citation type="journal article" date="2021" name="Proc. Natl. Acad. Sci. U.S.A.">
        <title>A Catalog of Tens of Thousands of Viruses from Human Metagenomes Reveals Hidden Associations with Chronic Diseases.</title>
        <authorList>
            <person name="Tisza M.J."/>
            <person name="Buck C.B."/>
        </authorList>
    </citation>
    <scope>NUCLEOTIDE SEQUENCE</scope>
    <source>
        <strain evidence="1">Ctrcb4</strain>
    </source>
</reference>
<protein>
    <submittedName>
        <fullName evidence="1">Uncharacterized protein</fullName>
    </submittedName>
</protein>
<evidence type="ECO:0000313" key="1">
    <source>
        <dbReference type="EMBL" id="DAE33201.1"/>
    </source>
</evidence>